<gene>
    <name evidence="3" type="ORF">DWV67_00490</name>
    <name evidence="2" type="ORF">DXD10_04350</name>
</gene>
<dbReference type="RefSeq" id="WP_117649227.1">
    <property type="nucleotide sequence ID" value="NZ_QSQQ01000004.1"/>
</dbReference>
<dbReference type="Proteomes" id="UP000261208">
    <property type="component" value="Unassembled WGS sequence"/>
</dbReference>
<dbReference type="PANTHER" id="PTHR38730">
    <property type="entry name" value="SLL7028 PROTEIN"/>
    <property type="match status" value="1"/>
</dbReference>
<reference evidence="4 5" key="1">
    <citation type="submission" date="2018-08" db="EMBL/GenBank/DDBJ databases">
        <title>A genome reference for cultivated species of the human gut microbiota.</title>
        <authorList>
            <person name="Zou Y."/>
            <person name="Xue W."/>
            <person name="Luo G."/>
        </authorList>
    </citation>
    <scope>NUCLEOTIDE SEQUENCE [LARGE SCALE GENOMIC DNA]</scope>
    <source>
        <strain evidence="3 5">AF12-11</strain>
        <strain evidence="2 4">TF11-11</strain>
    </source>
</reference>
<dbReference type="InterPro" id="IPR036465">
    <property type="entry name" value="vWFA_dom_sf"/>
</dbReference>
<dbReference type="InterPro" id="IPR018698">
    <property type="entry name" value="VWA-like_dom"/>
</dbReference>
<comment type="caution">
    <text evidence="3">The sequence shown here is derived from an EMBL/GenBank/DDBJ whole genome shotgun (WGS) entry which is preliminary data.</text>
</comment>
<accession>A0A395XT63</accession>
<evidence type="ECO:0000313" key="4">
    <source>
        <dbReference type="Proteomes" id="UP000261208"/>
    </source>
</evidence>
<dbReference type="Gene3D" id="3.40.50.410">
    <property type="entry name" value="von Willebrand factor, type A domain"/>
    <property type="match status" value="1"/>
</dbReference>
<dbReference type="SUPFAM" id="SSF53300">
    <property type="entry name" value="vWA-like"/>
    <property type="match status" value="1"/>
</dbReference>
<dbReference type="CDD" id="cd00198">
    <property type="entry name" value="vWFA"/>
    <property type="match status" value="1"/>
</dbReference>
<dbReference type="Pfam" id="PF09967">
    <property type="entry name" value="DUF2201"/>
    <property type="match status" value="1"/>
</dbReference>
<evidence type="ECO:0000313" key="3">
    <source>
        <dbReference type="EMBL" id="RGW55933.1"/>
    </source>
</evidence>
<name>A0A395XT63_9FIRM</name>
<dbReference type="Proteomes" id="UP000266376">
    <property type="component" value="Unassembled WGS sequence"/>
</dbReference>
<dbReference type="AlphaFoldDB" id="A0A395XT63"/>
<evidence type="ECO:0000259" key="1">
    <source>
        <dbReference type="Pfam" id="PF09967"/>
    </source>
</evidence>
<protein>
    <submittedName>
        <fullName evidence="3">VWA domain-containing protein</fullName>
    </submittedName>
</protein>
<feature type="domain" description="VWA-like" evidence="1">
    <location>
        <begin position="303"/>
        <end position="424"/>
    </location>
</feature>
<evidence type="ECO:0000313" key="2">
    <source>
        <dbReference type="EMBL" id="RGK49382.1"/>
    </source>
</evidence>
<dbReference type="EMBL" id="QSQQ01000004">
    <property type="protein sequence ID" value="RGK49382.1"/>
    <property type="molecule type" value="Genomic_DNA"/>
</dbReference>
<dbReference type="PANTHER" id="PTHR38730:SF1">
    <property type="entry name" value="SLL7028 PROTEIN"/>
    <property type="match status" value="1"/>
</dbReference>
<evidence type="ECO:0000313" key="5">
    <source>
        <dbReference type="Proteomes" id="UP000266376"/>
    </source>
</evidence>
<proteinExistence type="predicted"/>
<dbReference type="EMBL" id="QSAJ01000001">
    <property type="protein sequence ID" value="RGW55933.1"/>
    <property type="molecule type" value="Genomic_DNA"/>
</dbReference>
<organism evidence="3 5">
    <name type="scientific">Dorea formicigenerans</name>
    <dbReference type="NCBI Taxonomy" id="39486"/>
    <lineage>
        <taxon>Bacteria</taxon>
        <taxon>Bacillati</taxon>
        <taxon>Bacillota</taxon>
        <taxon>Clostridia</taxon>
        <taxon>Lachnospirales</taxon>
        <taxon>Lachnospiraceae</taxon>
        <taxon>Dorea</taxon>
    </lineage>
</organism>
<sequence length="446" mass="52893">MCVEIIKVASEVLNFSRQRTLVNMRFLEPAIRMLTESPSKCMRNRSYGMGTDGKNLYYHPEYVLRVYQKEKGFVSRMYMHLVVHGIFRHFFVNPQIEQRKWDLACDMATEYIIESWKLDFADISAGADEKRELDRIRKNVGLMNAEKIYGYLKKTKESEIDRLEKIFRRDDHSFWYPETKNRNDVIRVKSGQVNQNREVMFSNQKLEELWKQVAKKIQVELETFMRSRSGETGDFLVNLKLANRKKQDYSVFLRKFTRLGEHMKINDEEFDYNFYTYGMQLYGNMPLIEPLEYKDVRVVKTFVTVIDTSGSVEEEKLRRFLEKTYQILKSGQESEDRVNFHLVQCDALVQKDVKITSEKELEQVMEDLTLYGRGGTDFRPAFEYIEELRKNGELTNLNGMLYFTDGMGVYPRKKPEYPVAFIYDSEVLDKIPEVPAWAIRYLMDDI</sequence>